<evidence type="ECO:0000256" key="2">
    <source>
        <dbReference type="SAM" id="SignalP"/>
    </source>
</evidence>
<dbReference type="EMBL" id="JAUIQD010000003">
    <property type="protein sequence ID" value="KAK3357063.1"/>
    <property type="molecule type" value="Genomic_DNA"/>
</dbReference>
<sequence>MPSFILCRFAGQLLSFLSLPPMLISAGCHVLFDFVDKHPNSGLCPTSQVRLNDFSLCAYLHYYCSLERTWHLPTSSLCSFLLEGGVCCESGVHPSARARTHARESSMSSEKPSRLFRHTRTSSCSTAVFSLLLFRHTARSCMNLTTCMGLAPLPCLSLSLSLSLQNHPGQRTFSNFEGVRAKEGEPGGGVGLVWFHCLGTRNLEELTCVTEGASEPCSHGRSPHEPGLDLDN</sequence>
<name>A0AAJ0HLQ4_9PEZI</name>
<reference evidence="3" key="2">
    <citation type="submission" date="2023-06" db="EMBL/GenBank/DDBJ databases">
        <authorList>
            <consortium name="Lawrence Berkeley National Laboratory"/>
            <person name="Haridas S."/>
            <person name="Hensen N."/>
            <person name="Bonometti L."/>
            <person name="Westerberg I."/>
            <person name="Brannstrom I.O."/>
            <person name="Guillou S."/>
            <person name="Cros-Aarteil S."/>
            <person name="Calhoun S."/>
            <person name="Kuo A."/>
            <person name="Mondo S."/>
            <person name="Pangilinan J."/>
            <person name="Riley R."/>
            <person name="Labutti K."/>
            <person name="Andreopoulos B."/>
            <person name="Lipzen A."/>
            <person name="Chen C."/>
            <person name="Yanf M."/>
            <person name="Daum C."/>
            <person name="Ng V."/>
            <person name="Clum A."/>
            <person name="Steindorff A."/>
            <person name="Ohm R."/>
            <person name="Martin F."/>
            <person name="Silar P."/>
            <person name="Natvig D."/>
            <person name="Lalanne C."/>
            <person name="Gautier V."/>
            <person name="Ament-Velasquez S.L."/>
            <person name="Kruys A."/>
            <person name="Hutchinson M.I."/>
            <person name="Powell A.J."/>
            <person name="Barry K."/>
            <person name="Miller A.N."/>
            <person name="Grigoriev I.V."/>
            <person name="Debuchy R."/>
            <person name="Gladieux P."/>
            <person name="Thoren M.H."/>
            <person name="Johannesson H."/>
        </authorList>
    </citation>
    <scope>NUCLEOTIDE SEQUENCE</scope>
    <source>
        <strain evidence="3">CBS 955.72</strain>
    </source>
</reference>
<keyword evidence="4" id="KW-1185">Reference proteome</keyword>
<accession>A0AAJ0HLQ4</accession>
<keyword evidence="2" id="KW-0732">Signal</keyword>
<feature type="compositionally biased region" description="Basic and acidic residues" evidence="1">
    <location>
        <begin position="222"/>
        <end position="232"/>
    </location>
</feature>
<feature type="region of interest" description="Disordered" evidence="1">
    <location>
        <begin position="213"/>
        <end position="232"/>
    </location>
</feature>
<reference evidence="3" key="1">
    <citation type="journal article" date="2023" name="Mol. Phylogenet. Evol.">
        <title>Genome-scale phylogeny and comparative genomics of the fungal order Sordariales.</title>
        <authorList>
            <person name="Hensen N."/>
            <person name="Bonometti L."/>
            <person name="Westerberg I."/>
            <person name="Brannstrom I.O."/>
            <person name="Guillou S."/>
            <person name="Cros-Aarteil S."/>
            <person name="Calhoun S."/>
            <person name="Haridas S."/>
            <person name="Kuo A."/>
            <person name="Mondo S."/>
            <person name="Pangilinan J."/>
            <person name="Riley R."/>
            <person name="LaButti K."/>
            <person name="Andreopoulos B."/>
            <person name="Lipzen A."/>
            <person name="Chen C."/>
            <person name="Yan M."/>
            <person name="Daum C."/>
            <person name="Ng V."/>
            <person name="Clum A."/>
            <person name="Steindorff A."/>
            <person name="Ohm R.A."/>
            <person name="Martin F."/>
            <person name="Silar P."/>
            <person name="Natvig D.O."/>
            <person name="Lalanne C."/>
            <person name="Gautier V."/>
            <person name="Ament-Velasquez S.L."/>
            <person name="Kruys A."/>
            <person name="Hutchinson M.I."/>
            <person name="Powell A.J."/>
            <person name="Barry K."/>
            <person name="Miller A.N."/>
            <person name="Grigoriev I.V."/>
            <person name="Debuchy R."/>
            <person name="Gladieux P."/>
            <person name="Hiltunen Thoren M."/>
            <person name="Johannesson H."/>
        </authorList>
    </citation>
    <scope>NUCLEOTIDE SEQUENCE</scope>
    <source>
        <strain evidence="3">CBS 955.72</strain>
    </source>
</reference>
<organism evidence="3 4">
    <name type="scientific">Lasiosphaeria hispida</name>
    <dbReference type="NCBI Taxonomy" id="260671"/>
    <lineage>
        <taxon>Eukaryota</taxon>
        <taxon>Fungi</taxon>
        <taxon>Dikarya</taxon>
        <taxon>Ascomycota</taxon>
        <taxon>Pezizomycotina</taxon>
        <taxon>Sordariomycetes</taxon>
        <taxon>Sordariomycetidae</taxon>
        <taxon>Sordariales</taxon>
        <taxon>Lasiosphaeriaceae</taxon>
        <taxon>Lasiosphaeria</taxon>
    </lineage>
</organism>
<dbReference type="Proteomes" id="UP001275084">
    <property type="component" value="Unassembled WGS sequence"/>
</dbReference>
<evidence type="ECO:0008006" key="5">
    <source>
        <dbReference type="Google" id="ProtNLM"/>
    </source>
</evidence>
<evidence type="ECO:0000313" key="4">
    <source>
        <dbReference type="Proteomes" id="UP001275084"/>
    </source>
</evidence>
<gene>
    <name evidence="3" type="ORF">B0T25DRAFT_145791</name>
</gene>
<proteinExistence type="predicted"/>
<feature type="signal peptide" evidence="2">
    <location>
        <begin position="1"/>
        <end position="25"/>
    </location>
</feature>
<protein>
    <recommendedName>
        <fullName evidence="5">Secreted protein</fullName>
    </recommendedName>
</protein>
<comment type="caution">
    <text evidence="3">The sequence shown here is derived from an EMBL/GenBank/DDBJ whole genome shotgun (WGS) entry which is preliminary data.</text>
</comment>
<evidence type="ECO:0000313" key="3">
    <source>
        <dbReference type="EMBL" id="KAK3357063.1"/>
    </source>
</evidence>
<dbReference type="AlphaFoldDB" id="A0AAJ0HLQ4"/>
<evidence type="ECO:0000256" key="1">
    <source>
        <dbReference type="SAM" id="MobiDB-lite"/>
    </source>
</evidence>
<feature type="chain" id="PRO_5042496064" description="Secreted protein" evidence="2">
    <location>
        <begin position="26"/>
        <end position="232"/>
    </location>
</feature>